<name>A0A2P2JE35_RHIMU</name>
<sequence>MRIIISQPSRYQFRIRVLAWITRL</sequence>
<reference evidence="1" key="1">
    <citation type="submission" date="2018-02" db="EMBL/GenBank/DDBJ databases">
        <title>Rhizophora mucronata_Transcriptome.</title>
        <authorList>
            <person name="Meera S.P."/>
            <person name="Sreeshan A."/>
            <person name="Augustine A."/>
        </authorList>
    </citation>
    <scope>NUCLEOTIDE SEQUENCE</scope>
    <source>
        <tissue evidence="1">Leaf</tissue>
    </source>
</reference>
<evidence type="ECO:0000313" key="1">
    <source>
        <dbReference type="EMBL" id="MBW91720.1"/>
    </source>
</evidence>
<accession>A0A2P2JE35</accession>
<protein>
    <submittedName>
        <fullName evidence="1">Uncharacterized protein</fullName>
    </submittedName>
</protein>
<dbReference type="AlphaFoldDB" id="A0A2P2JE35"/>
<organism evidence="1">
    <name type="scientific">Rhizophora mucronata</name>
    <name type="common">Asiatic mangrove</name>
    <dbReference type="NCBI Taxonomy" id="61149"/>
    <lineage>
        <taxon>Eukaryota</taxon>
        <taxon>Viridiplantae</taxon>
        <taxon>Streptophyta</taxon>
        <taxon>Embryophyta</taxon>
        <taxon>Tracheophyta</taxon>
        <taxon>Spermatophyta</taxon>
        <taxon>Magnoliopsida</taxon>
        <taxon>eudicotyledons</taxon>
        <taxon>Gunneridae</taxon>
        <taxon>Pentapetalae</taxon>
        <taxon>rosids</taxon>
        <taxon>fabids</taxon>
        <taxon>Malpighiales</taxon>
        <taxon>Rhizophoraceae</taxon>
        <taxon>Rhizophora</taxon>
    </lineage>
</organism>
<dbReference type="EMBL" id="GGEC01011237">
    <property type="protein sequence ID" value="MBW91720.1"/>
    <property type="molecule type" value="Transcribed_RNA"/>
</dbReference>
<proteinExistence type="predicted"/>